<evidence type="ECO:0000313" key="1">
    <source>
        <dbReference type="EMBL" id="USI74694.1"/>
    </source>
</evidence>
<name>A0ABY4XCJ4_9SPHN</name>
<organism evidence="1 2">
    <name type="scientific">Sphingomonas morindae</name>
    <dbReference type="NCBI Taxonomy" id="1541170"/>
    <lineage>
        <taxon>Bacteria</taxon>
        <taxon>Pseudomonadati</taxon>
        <taxon>Pseudomonadota</taxon>
        <taxon>Alphaproteobacteria</taxon>
        <taxon>Sphingomonadales</taxon>
        <taxon>Sphingomonadaceae</taxon>
        <taxon>Sphingomonas</taxon>
    </lineage>
</organism>
<gene>
    <name evidence="1" type="ORF">LHA26_18260</name>
</gene>
<evidence type="ECO:0000313" key="2">
    <source>
        <dbReference type="Proteomes" id="UP001056937"/>
    </source>
</evidence>
<sequence>MIPKLELEDSRLDEAARAIGDGPVVMVNLLRFRETPDYPPGFADPKPDSLSGYYEGYVGGFRRAAEELGIAPALVYAGMQRAGLLVGADDRWDEIAIVR</sequence>
<dbReference type="EMBL" id="CP084931">
    <property type="protein sequence ID" value="USI74694.1"/>
    <property type="molecule type" value="Genomic_DNA"/>
</dbReference>
<accession>A0ABY4XCJ4</accession>
<reference evidence="1" key="1">
    <citation type="journal article" date="2022" name="Toxins">
        <title>Genomic Analysis of Sphingopyxis sp. USTB-05 for Biodegrading Cyanobacterial Hepatotoxins.</title>
        <authorList>
            <person name="Liu C."/>
            <person name="Xu Q."/>
            <person name="Zhao Z."/>
            <person name="Zhang H."/>
            <person name="Liu X."/>
            <person name="Yin C."/>
            <person name="Liu Y."/>
            <person name="Yan H."/>
        </authorList>
    </citation>
    <scope>NUCLEOTIDE SEQUENCE</scope>
    <source>
        <strain evidence="1">NBD5</strain>
    </source>
</reference>
<dbReference type="Gene3D" id="3.30.70.100">
    <property type="match status" value="1"/>
</dbReference>
<dbReference type="Proteomes" id="UP001056937">
    <property type="component" value="Chromosome 2"/>
</dbReference>
<proteinExistence type="predicted"/>
<keyword evidence="2" id="KW-1185">Reference proteome</keyword>
<dbReference type="RefSeq" id="WP_252168508.1">
    <property type="nucleotide sequence ID" value="NZ_CP084931.1"/>
</dbReference>
<protein>
    <submittedName>
        <fullName evidence="1">Uncharacterized protein</fullName>
    </submittedName>
</protein>